<dbReference type="GeneID" id="93018812"/>
<organism evidence="2 3">
    <name type="scientific">Chryseobacterium gleum</name>
    <name type="common">Flavobacterium gleum</name>
    <dbReference type="NCBI Taxonomy" id="250"/>
    <lineage>
        <taxon>Bacteria</taxon>
        <taxon>Pseudomonadati</taxon>
        <taxon>Bacteroidota</taxon>
        <taxon>Flavobacteriia</taxon>
        <taxon>Flavobacteriales</taxon>
        <taxon>Weeksellaceae</taxon>
        <taxon>Chryseobacterium group</taxon>
        <taxon>Chryseobacterium</taxon>
    </lineage>
</organism>
<dbReference type="AlphaFoldDB" id="A0A448B7J2"/>
<evidence type="ECO:0000313" key="3">
    <source>
        <dbReference type="Proteomes" id="UP000279227"/>
    </source>
</evidence>
<dbReference type="RefSeq" id="WP_002983453.1">
    <property type="nucleotide sequence ID" value="NZ_CP068486.1"/>
</dbReference>
<gene>
    <name evidence="2" type="ORF">NCTC11432_04148</name>
</gene>
<dbReference type="KEGG" id="cgle:NCTC11432_04148"/>
<name>A0A448B7J2_CHRGE</name>
<dbReference type="Pfam" id="PF20274">
    <property type="entry name" value="cREC_REC"/>
    <property type="match status" value="1"/>
</dbReference>
<dbReference type="InterPro" id="IPR046909">
    <property type="entry name" value="cREC_REC"/>
</dbReference>
<dbReference type="Proteomes" id="UP000279227">
    <property type="component" value="Chromosome"/>
</dbReference>
<accession>A0A448B7J2</accession>
<evidence type="ECO:0000259" key="1">
    <source>
        <dbReference type="Pfam" id="PF20274"/>
    </source>
</evidence>
<reference evidence="2 3" key="1">
    <citation type="submission" date="2018-12" db="EMBL/GenBank/DDBJ databases">
        <authorList>
            <consortium name="Pathogen Informatics"/>
        </authorList>
    </citation>
    <scope>NUCLEOTIDE SEQUENCE [LARGE SCALE GENOMIC DNA]</scope>
    <source>
        <strain evidence="2 3">NCTC11432</strain>
    </source>
</reference>
<sequence>MEKTKRLLFLDDIRYPIEAYHYTKQDIFLRSDWHIVRNYEQFVNRILEKGLPVMISFDHDLADEHYLKQDSQEFVEKTGYDCAKWLVEYCMDYYLDLPEFYCHSMNPVGKKNILSLLKTLKTKTK</sequence>
<evidence type="ECO:0000313" key="2">
    <source>
        <dbReference type="EMBL" id="VEE10528.1"/>
    </source>
</evidence>
<dbReference type="EMBL" id="LR134289">
    <property type="protein sequence ID" value="VEE10528.1"/>
    <property type="molecule type" value="Genomic_DNA"/>
</dbReference>
<feature type="domain" description="Cyclic-phosphate processing Receiver" evidence="1">
    <location>
        <begin position="7"/>
        <end position="118"/>
    </location>
</feature>
<dbReference type="STRING" id="525257.HMPREF0204_10844"/>
<protein>
    <recommendedName>
        <fullName evidence="1">Cyclic-phosphate processing Receiver domain-containing protein</fullName>
    </recommendedName>
</protein>
<proteinExistence type="predicted"/>